<evidence type="ECO:0000313" key="2">
    <source>
        <dbReference type="Proteomes" id="UP000324222"/>
    </source>
</evidence>
<gene>
    <name evidence="1" type="ORF">E2C01_052167</name>
</gene>
<proteinExistence type="predicted"/>
<sequence length="117" mass="13445">MTSTCVAPRLTAHPTRKCTKGAHLRLDGQTFKQSRRLKALRLDAARASWIRTENGERLFPKWLENDESRCNDPDAASDPRGTQHNHLLRECWTSATASRNVNKYMREEKTALHSKSR</sequence>
<protein>
    <submittedName>
        <fullName evidence="1">Uncharacterized protein</fullName>
    </submittedName>
</protein>
<evidence type="ECO:0000313" key="1">
    <source>
        <dbReference type="EMBL" id="MPC58172.1"/>
    </source>
</evidence>
<dbReference type="AlphaFoldDB" id="A0A5B7GGU6"/>
<dbReference type="EMBL" id="VSRR010015434">
    <property type="protein sequence ID" value="MPC58172.1"/>
    <property type="molecule type" value="Genomic_DNA"/>
</dbReference>
<keyword evidence="2" id="KW-1185">Reference proteome</keyword>
<organism evidence="1 2">
    <name type="scientific">Portunus trituberculatus</name>
    <name type="common">Swimming crab</name>
    <name type="synonym">Neptunus trituberculatus</name>
    <dbReference type="NCBI Taxonomy" id="210409"/>
    <lineage>
        <taxon>Eukaryota</taxon>
        <taxon>Metazoa</taxon>
        <taxon>Ecdysozoa</taxon>
        <taxon>Arthropoda</taxon>
        <taxon>Crustacea</taxon>
        <taxon>Multicrustacea</taxon>
        <taxon>Malacostraca</taxon>
        <taxon>Eumalacostraca</taxon>
        <taxon>Eucarida</taxon>
        <taxon>Decapoda</taxon>
        <taxon>Pleocyemata</taxon>
        <taxon>Brachyura</taxon>
        <taxon>Eubrachyura</taxon>
        <taxon>Portunoidea</taxon>
        <taxon>Portunidae</taxon>
        <taxon>Portuninae</taxon>
        <taxon>Portunus</taxon>
    </lineage>
</organism>
<name>A0A5B7GGU6_PORTR</name>
<dbReference type="Proteomes" id="UP000324222">
    <property type="component" value="Unassembled WGS sequence"/>
</dbReference>
<comment type="caution">
    <text evidence="1">The sequence shown here is derived from an EMBL/GenBank/DDBJ whole genome shotgun (WGS) entry which is preliminary data.</text>
</comment>
<accession>A0A5B7GGU6</accession>
<reference evidence="1 2" key="1">
    <citation type="submission" date="2019-05" db="EMBL/GenBank/DDBJ databases">
        <title>Another draft genome of Portunus trituberculatus and its Hox gene families provides insights of decapod evolution.</title>
        <authorList>
            <person name="Jeong J.-H."/>
            <person name="Song I."/>
            <person name="Kim S."/>
            <person name="Choi T."/>
            <person name="Kim D."/>
            <person name="Ryu S."/>
            <person name="Kim W."/>
        </authorList>
    </citation>
    <scope>NUCLEOTIDE SEQUENCE [LARGE SCALE GENOMIC DNA]</scope>
    <source>
        <tissue evidence="1">Muscle</tissue>
    </source>
</reference>